<organism evidence="3 4">
    <name type="scientific">Dreissena polymorpha</name>
    <name type="common">Zebra mussel</name>
    <name type="synonym">Mytilus polymorpha</name>
    <dbReference type="NCBI Taxonomy" id="45954"/>
    <lineage>
        <taxon>Eukaryota</taxon>
        <taxon>Metazoa</taxon>
        <taxon>Spiralia</taxon>
        <taxon>Lophotrochozoa</taxon>
        <taxon>Mollusca</taxon>
        <taxon>Bivalvia</taxon>
        <taxon>Autobranchia</taxon>
        <taxon>Heteroconchia</taxon>
        <taxon>Euheterodonta</taxon>
        <taxon>Imparidentia</taxon>
        <taxon>Neoheterodontei</taxon>
        <taxon>Myida</taxon>
        <taxon>Dreissenoidea</taxon>
        <taxon>Dreissenidae</taxon>
        <taxon>Dreissena</taxon>
    </lineage>
</organism>
<dbReference type="SUPFAM" id="SSF52540">
    <property type="entry name" value="P-loop containing nucleoside triphosphate hydrolases"/>
    <property type="match status" value="1"/>
</dbReference>
<name>A0A9D4CQN7_DREPO</name>
<evidence type="ECO:0000256" key="1">
    <source>
        <dbReference type="ARBA" id="ARBA00022741"/>
    </source>
</evidence>
<dbReference type="InterPro" id="IPR027417">
    <property type="entry name" value="P-loop_NTPase"/>
</dbReference>
<reference evidence="3" key="1">
    <citation type="journal article" date="2019" name="bioRxiv">
        <title>The Genome of the Zebra Mussel, Dreissena polymorpha: A Resource for Invasive Species Research.</title>
        <authorList>
            <person name="McCartney M.A."/>
            <person name="Auch B."/>
            <person name="Kono T."/>
            <person name="Mallez S."/>
            <person name="Zhang Y."/>
            <person name="Obille A."/>
            <person name="Becker A."/>
            <person name="Abrahante J.E."/>
            <person name="Garbe J."/>
            <person name="Badalamenti J.P."/>
            <person name="Herman A."/>
            <person name="Mangelson H."/>
            <person name="Liachko I."/>
            <person name="Sullivan S."/>
            <person name="Sone E.D."/>
            <person name="Koren S."/>
            <person name="Silverstein K.A.T."/>
            <person name="Beckman K.B."/>
            <person name="Gohl D.M."/>
        </authorList>
    </citation>
    <scope>NUCLEOTIDE SEQUENCE</scope>
    <source>
        <strain evidence="3">Duluth1</strain>
        <tissue evidence="3">Whole animal</tissue>
    </source>
</reference>
<evidence type="ECO:0000256" key="2">
    <source>
        <dbReference type="ARBA" id="ARBA00022840"/>
    </source>
</evidence>
<evidence type="ECO:0000313" key="3">
    <source>
        <dbReference type="EMBL" id="KAH3728969.1"/>
    </source>
</evidence>
<keyword evidence="4" id="KW-1185">Reference proteome</keyword>
<evidence type="ECO:0000313" key="4">
    <source>
        <dbReference type="Proteomes" id="UP000828390"/>
    </source>
</evidence>
<dbReference type="GO" id="GO:0005634">
    <property type="term" value="C:nucleus"/>
    <property type="evidence" value="ECO:0007669"/>
    <property type="project" value="TreeGrafter"/>
</dbReference>
<dbReference type="PANTHER" id="PTHR48103:SF2">
    <property type="entry name" value="MIDASIN"/>
    <property type="match status" value="1"/>
</dbReference>
<dbReference type="AlphaFoldDB" id="A0A9D4CQN7"/>
<proteinExistence type="predicted"/>
<dbReference type="GO" id="GO:0005524">
    <property type="term" value="F:ATP binding"/>
    <property type="evidence" value="ECO:0007669"/>
    <property type="project" value="UniProtKB-KW"/>
</dbReference>
<accession>A0A9D4CQN7</accession>
<dbReference type="GO" id="GO:0030687">
    <property type="term" value="C:preribosome, large subunit precursor"/>
    <property type="evidence" value="ECO:0007669"/>
    <property type="project" value="TreeGrafter"/>
</dbReference>
<dbReference type="GO" id="GO:0000055">
    <property type="term" value="P:ribosomal large subunit export from nucleus"/>
    <property type="evidence" value="ECO:0007669"/>
    <property type="project" value="TreeGrafter"/>
</dbReference>
<dbReference type="Gene3D" id="3.40.50.300">
    <property type="entry name" value="P-loop containing nucleotide triphosphate hydrolases"/>
    <property type="match status" value="1"/>
</dbReference>
<protein>
    <submittedName>
        <fullName evidence="3">Uncharacterized protein</fullName>
    </submittedName>
</protein>
<dbReference type="Proteomes" id="UP000828390">
    <property type="component" value="Unassembled WGS sequence"/>
</dbReference>
<keyword evidence="2" id="KW-0067">ATP-binding</keyword>
<gene>
    <name evidence="3" type="ORF">DPMN_054932</name>
</gene>
<dbReference type="PANTHER" id="PTHR48103">
    <property type="entry name" value="MIDASIN-RELATED"/>
    <property type="match status" value="1"/>
</dbReference>
<keyword evidence="1" id="KW-0547">Nucleotide-binding</keyword>
<dbReference type="EMBL" id="JAIWYP010000012">
    <property type="protein sequence ID" value="KAH3728969.1"/>
    <property type="molecule type" value="Genomic_DNA"/>
</dbReference>
<reference evidence="3" key="2">
    <citation type="submission" date="2020-11" db="EMBL/GenBank/DDBJ databases">
        <authorList>
            <person name="McCartney M.A."/>
            <person name="Auch B."/>
            <person name="Kono T."/>
            <person name="Mallez S."/>
            <person name="Becker A."/>
            <person name="Gohl D.M."/>
            <person name="Silverstein K.A.T."/>
            <person name="Koren S."/>
            <person name="Bechman K.B."/>
            <person name="Herman A."/>
            <person name="Abrahante J.E."/>
            <person name="Garbe J."/>
        </authorList>
    </citation>
    <scope>NUCLEOTIDE SEQUENCE</scope>
    <source>
        <strain evidence="3">Duluth1</strain>
        <tissue evidence="3">Whole animal</tissue>
    </source>
</reference>
<dbReference type="GO" id="GO:0000027">
    <property type="term" value="P:ribosomal large subunit assembly"/>
    <property type="evidence" value="ECO:0007669"/>
    <property type="project" value="TreeGrafter"/>
</dbReference>
<sequence>MAVSSGSPVLLQGVVGSGKTTLVEHLGKLTGRVSPPALMKIQLGDQMDSKVQTFYALSYFC</sequence>
<comment type="caution">
    <text evidence="3">The sequence shown here is derived from an EMBL/GenBank/DDBJ whole genome shotgun (WGS) entry which is preliminary data.</text>
</comment>